<dbReference type="InterPro" id="IPR006768">
    <property type="entry name" value="Cwf19-like_C_dom-1"/>
</dbReference>
<dbReference type="GO" id="GO:0008270">
    <property type="term" value="F:zinc ion binding"/>
    <property type="evidence" value="ECO:0007669"/>
    <property type="project" value="UniProtKB-KW"/>
</dbReference>
<dbReference type="PANTHER" id="PTHR12072">
    <property type="entry name" value="CWF19, CELL CYCLE CONTROL PROTEIN"/>
    <property type="match status" value="1"/>
</dbReference>
<evidence type="ECO:0000313" key="8">
    <source>
        <dbReference type="Proteomes" id="UP001209540"/>
    </source>
</evidence>
<dbReference type="InterPro" id="IPR036875">
    <property type="entry name" value="Znf_CCHC_sf"/>
</dbReference>
<evidence type="ECO:0000256" key="1">
    <source>
        <dbReference type="ARBA" id="ARBA00022723"/>
    </source>
</evidence>
<keyword evidence="1" id="KW-0479">Metal-binding</keyword>
<dbReference type="Pfam" id="PF04677">
    <property type="entry name" value="CwfJ_C_1"/>
    <property type="match status" value="1"/>
</dbReference>
<evidence type="ECO:0000256" key="2">
    <source>
        <dbReference type="ARBA" id="ARBA00022771"/>
    </source>
</evidence>
<dbReference type="EMBL" id="JAIXMP010000001">
    <property type="protein sequence ID" value="KAI9278855.1"/>
    <property type="molecule type" value="Genomic_DNA"/>
</dbReference>
<dbReference type="Pfam" id="PF13696">
    <property type="entry name" value="zf-CCHC_2"/>
    <property type="match status" value="2"/>
</dbReference>
<dbReference type="AlphaFoldDB" id="A0AAD5KCN3"/>
<dbReference type="InterPro" id="IPR001878">
    <property type="entry name" value="Znf_CCHC"/>
</dbReference>
<evidence type="ECO:0000256" key="4">
    <source>
        <dbReference type="PROSITE-ProRule" id="PRU00047"/>
    </source>
</evidence>
<dbReference type="InterPro" id="IPR006767">
    <property type="entry name" value="Cwf19-like_C_dom-2"/>
</dbReference>
<dbReference type="GO" id="GO:0061632">
    <property type="term" value="F:RNA lariat debranching enzyme activator activity"/>
    <property type="evidence" value="ECO:0007669"/>
    <property type="project" value="TreeGrafter"/>
</dbReference>
<dbReference type="InterPro" id="IPR040194">
    <property type="entry name" value="Cwf19-like"/>
</dbReference>
<evidence type="ECO:0000313" key="7">
    <source>
        <dbReference type="EMBL" id="KAI9278855.1"/>
    </source>
</evidence>
<evidence type="ECO:0000256" key="5">
    <source>
        <dbReference type="SAM" id="MobiDB-lite"/>
    </source>
</evidence>
<dbReference type="GO" id="GO:0000398">
    <property type="term" value="P:mRNA splicing, via spliceosome"/>
    <property type="evidence" value="ECO:0007669"/>
    <property type="project" value="TreeGrafter"/>
</dbReference>
<dbReference type="GO" id="GO:0003676">
    <property type="term" value="F:nucleic acid binding"/>
    <property type="evidence" value="ECO:0007669"/>
    <property type="project" value="InterPro"/>
</dbReference>
<organism evidence="7 8">
    <name type="scientific">Phascolomyces articulosus</name>
    <dbReference type="NCBI Taxonomy" id="60185"/>
    <lineage>
        <taxon>Eukaryota</taxon>
        <taxon>Fungi</taxon>
        <taxon>Fungi incertae sedis</taxon>
        <taxon>Mucoromycota</taxon>
        <taxon>Mucoromycotina</taxon>
        <taxon>Mucoromycetes</taxon>
        <taxon>Mucorales</taxon>
        <taxon>Lichtheimiaceae</taxon>
        <taxon>Phascolomyces</taxon>
    </lineage>
</organism>
<reference evidence="7" key="2">
    <citation type="submission" date="2023-02" db="EMBL/GenBank/DDBJ databases">
        <authorList>
            <consortium name="DOE Joint Genome Institute"/>
            <person name="Mondo S.J."/>
            <person name="Chang Y."/>
            <person name="Wang Y."/>
            <person name="Ahrendt S."/>
            <person name="Andreopoulos W."/>
            <person name="Barry K."/>
            <person name="Beard J."/>
            <person name="Benny G.L."/>
            <person name="Blankenship S."/>
            <person name="Bonito G."/>
            <person name="Cuomo C."/>
            <person name="Desiro A."/>
            <person name="Gervers K.A."/>
            <person name="Hundley H."/>
            <person name="Kuo A."/>
            <person name="LaButti K."/>
            <person name="Lang B.F."/>
            <person name="Lipzen A."/>
            <person name="O'Donnell K."/>
            <person name="Pangilinan J."/>
            <person name="Reynolds N."/>
            <person name="Sandor L."/>
            <person name="Smith M.W."/>
            <person name="Tsang A."/>
            <person name="Grigoriev I.V."/>
            <person name="Stajich J.E."/>
            <person name="Spatafora J.W."/>
        </authorList>
    </citation>
    <scope>NUCLEOTIDE SEQUENCE</scope>
    <source>
        <strain evidence="7">RSA 2281</strain>
    </source>
</reference>
<sequence>MPITTPPGVDILVTHLWPKGIEHGSKVCQNPPNQGSEAMAQLAAALKPRYYFAAAEDIFCEREPYKNVTGFGPPDERPAEHATRFIGLGDALNSTKQRWFYAFNMEPLSKSPATLSDTPSNTTECPFTQEAATAASKKRPHPEDESGGNFFWGGQQDPKPTGNKNGPPAGYVCKVCNEPGHYLQNCPQKTAGPRKPKDGYVCKICNEPGHFIQDCPAKAQNQAQREAEKLESCWFCLANPKLEKHLIVSIGTEMYATLAKGPLVSSQDKNVVPGGGHIILVPVTHYSTLNKVPEETKPQLDNEIENYKKALRSLYAEYDQDMLVFELSRQSFMGHAHLQIIPIPKDKSNLIEEIAQQAARQEGFQLKEQLPTNPNSNYFKLDLPDGKTLVHIMQPRERFNLQFGRVVAAKILGHPEREDWKTCKQTMEEEKEDTKAFKDVFKKYDPSV</sequence>
<name>A0AAD5KCN3_9FUNG</name>
<dbReference type="SMART" id="SM00343">
    <property type="entry name" value="ZnF_C2HC"/>
    <property type="match status" value="2"/>
</dbReference>
<keyword evidence="8" id="KW-1185">Reference proteome</keyword>
<keyword evidence="2 4" id="KW-0863">Zinc-finger</keyword>
<feature type="domain" description="CCHC-type" evidence="6">
    <location>
        <begin position="173"/>
        <end position="188"/>
    </location>
</feature>
<comment type="caution">
    <text evidence="7">The sequence shown here is derived from an EMBL/GenBank/DDBJ whole genome shotgun (WGS) entry which is preliminary data.</text>
</comment>
<dbReference type="Gene3D" id="4.10.60.10">
    <property type="entry name" value="Zinc finger, CCHC-type"/>
    <property type="match status" value="2"/>
</dbReference>
<feature type="domain" description="CCHC-type" evidence="6">
    <location>
        <begin position="202"/>
        <end position="216"/>
    </location>
</feature>
<dbReference type="PANTHER" id="PTHR12072:SF4">
    <property type="entry name" value="CWF19-LIKE PROTEIN 1"/>
    <property type="match status" value="1"/>
</dbReference>
<dbReference type="Proteomes" id="UP001209540">
    <property type="component" value="Unassembled WGS sequence"/>
</dbReference>
<feature type="region of interest" description="Disordered" evidence="5">
    <location>
        <begin position="131"/>
        <end position="164"/>
    </location>
</feature>
<dbReference type="InterPro" id="IPR036265">
    <property type="entry name" value="HIT-like_sf"/>
</dbReference>
<dbReference type="Gene3D" id="3.30.428.10">
    <property type="entry name" value="HIT-like"/>
    <property type="match status" value="1"/>
</dbReference>
<keyword evidence="3" id="KW-0862">Zinc</keyword>
<dbReference type="CDD" id="cd07380">
    <property type="entry name" value="MPP_CWF19_N"/>
    <property type="match status" value="1"/>
</dbReference>
<evidence type="ECO:0000256" key="3">
    <source>
        <dbReference type="ARBA" id="ARBA00022833"/>
    </source>
</evidence>
<proteinExistence type="predicted"/>
<gene>
    <name evidence="7" type="ORF">BDA99DRAFT_428776</name>
</gene>
<dbReference type="InterPro" id="IPR025829">
    <property type="entry name" value="Zn_knuckle_CX2CX3GHX4C"/>
</dbReference>
<dbReference type="Pfam" id="PF04676">
    <property type="entry name" value="CwfJ_C_2"/>
    <property type="match status" value="1"/>
</dbReference>
<dbReference type="PROSITE" id="PS50158">
    <property type="entry name" value="ZF_CCHC"/>
    <property type="match status" value="2"/>
</dbReference>
<dbReference type="GO" id="GO:0071014">
    <property type="term" value="C:post-mRNA release spliceosomal complex"/>
    <property type="evidence" value="ECO:0007669"/>
    <property type="project" value="TreeGrafter"/>
</dbReference>
<protein>
    <submittedName>
        <fullName evidence="7">CwfJ C-terminus 1-domain-containing protein-like protein</fullName>
    </submittedName>
</protein>
<reference evidence="7" key="1">
    <citation type="journal article" date="2022" name="IScience">
        <title>Evolution of zygomycete secretomes and the origins of terrestrial fungal ecologies.</title>
        <authorList>
            <person name="Chang Y."/>
            <person name="Wang Y."/>
            <person name="Mondo S."/>
            <person name="Ahrendt S."/>
            <person name="Andreopoulos W."/>
            <person name="Barry K."/>
            <person name="Beard J."/>
            <person name="Benny G.L."/>
            <person name="Blankenship S."/>
            <person name="Bonito G."/>
            <person name="Cuomo C."/>
            <person name="Desiro A."/>
            <person name="Gervers K.A."/>
            <person name="Hundley H."/>
            <person name="Kuo A."/>
            <person name="LaButti K."/>
            <person name="Lang B.F."/>
            <person name="Lipzen A."/>
            <person name="O'Donnell K."/>
            <person name="Pangilinan J."/>
            <person name="Reynolds N."/>
            <person name="Sandor L."/>
            <person name="Smith M.E."/>
            <person name="Tsang A."/>
            <person name="Grigoriev I.V."/>
            <person name="Stajich J.E."/>
            <person name="Spatafora J.W."/>
        </authorList>
    </citation>
    <scope>NUCLEOTIDE SEQUENCE</scope>
    <source>
        <strain evidence="7">RSA 2281</strain>
    </source>
</reference>
<accession>A0AAD5KCN3</accession>
<dbReference type="SUPFAM" id="SSF57756">
    <property type="entry name" value="Retrovirus zinc finger-like domains"/>
    <property type="match status" value="1"/>
</dbReference>
<evidence type="ECO:0000259" key="6">
    <source>
        <dbReference type="PROSITE" id="PS50158"/>
    </source>
</evidence>
<dbReference type="SUPFAM" id="SSF54197">
    <property type="entry name" value="HIT-like"/>
    <property type="match status" value="1"/>
</dbReference>